<comment type="caution">
    <text evidence="2">The sequence shown here is derived from an EMBL/GenBank/DDBJ whole genome shotgun (WGS) entry which is preliminary data.</text>
</comment>
<feature type="region of interest" description="Disordered" evidence="1">
    <location>
        <begin position="20"/>
        <end position="62"/>
    </location>
</feature>
<gene>
    <name evidence="2" type="ORF">SDC9_204610</name>
</gene>
<dbReference type="AlphaFoldDB" id="A0A645J0I6"/>
<reference evidence="2" key="1">
    <citation type="submission" date="2019-08" db="EMBL/GenBank/DDBJ databases">
        <authorList>
            <person name="Kucharzyk K."/>
            <person name="Murdoch R.W."/>
            <person name="Higgins S."/>
            <person name="Loffler F."/>
        </authorList>
    </citation>
    <scope>NUCLEOTIDE SEQUENCE</scope>
</reference>
<dbReference type="EMBL" id="VSSQ01127833">
    <property type="protein sequence ID" value="MPN56917.1"/>
    <property type="molecule type" value="Genomic_DNA"/>
</dbReference>
<evidence type="ECO:0000256" key="1">
    <source>
        <dbReference type="SAM" id="MobiDB-lite"/>
    </source>
</evidence>
<sequence>MMFGASFHGNRPGHFLHERGVESASQSDGLRKDGGASGAGDPVERLVPPVHGGNPQTRNRGGLVQKLRDFLFDRHRFQKESYSIFERERGLEPFEFLFHSPSSFVFFDVNIDDFFRKTLTKSPKKGNISPF</sequence>
<name>A0A645J0I6_9ZZZZ</name>
<organism evidence="2">
    <name type="scientific">bioreactor metagenome</name>
    <dbReference type="NCBI Taxonomy" id="1076179"/>
    <lineage>
        <taxon>unclassified sequences</taxon>
        <taxon>metagenomes</taxon>
        <taxon>ecological metagenomes</taxon>
    </lineage>
</organism>
<protein>
    <submittedName>
        <fullName evidence="2">Uncharacterized protein</fullName>
    </submittedName>
</protein>
<proteinExistence type="predicted"/>
<accession>A0A645J0I6</accession>
<evidence type="ECO:0000313" key="2">
    <source>
        <dbReference type="EMBL" id="MPN56917.1"/>
    </source>
</evidence>